<organism evidence="1 2">
    <name type="scientific">Proteus phage PM135</name>
    <dbReference type="NCBI Taxonomy" id="2048008"/>
    <lineage>
        <taxon>Viruses</taxon>
        <taxon>Duplodnaviria</taxon>
        <taxon>Heunggongvirae</taxon>
        <taxon>Uroviricota</taxon>
        <taxon>Caudoviricetes</taxon>
        <taxon>Demerecviridae</taxon>
        <taxon>Novosibvirus</taxon>
        <taxon>Novosibvirus PM135</taxon>
    </lineage>
</organism>
<dbReference type="RefSeq" id="YP_009620632.1">
    <property type="nucleotide sequence ID" value="NC_042090.1"/>
</dbReference>
<evidence type="ECO:0000313" key="2">
    <source>
        <dbReference type="Proteomes" id="UP000241842"/>
    </source>
</evidence>
<dbReference type="EMBL" id="MG030347">
    <property type="protein sequence ID" value="ATW69948.1"/>
    <property type="molecule type" value="Genomic_DNA"/>
</dbReference>
<accession>A0A2H4PRL7</accession>
<reference evidence="2" key="1">
    <citation type="submission" date="2017-10" db="EMBL/GenBank/DDBJ databases">
        <title>Isolation and characterization of a group of new proteus bacteriophages.</title>
        <authorList>
            <person name="Kozlova Y.N."/>
            <person name="Morozova V.V."/>
            <person name="Babkin I.V."/>
            <person name="Tikunova N.V."/>
            <person name="Bokovaya O.V."/>
            <person name="Shedko E.D."/>
        </authorList>
    </citation>
    <scope>NUCLEOTIDE SEQUENCE [LARGE SCALE GENOMIC DNA]</scope>
</reference>
<evidence type="ECO:0000313" key="1">
    <source>
        <dbReference type="EMBL" id="ATW69948.1"/>
    </source>
</evidence>
<sequence>MGVVNVGWYEDNNVPFTEVEVESTLTPGTFYTKREYATYYCCGRIDVDDDTTFGSEISVPVMDAESWNSFSDFLWDLETENPIYDLKELERLYTESTGLKINWFKEQTCVA</sequence>
<dbReference type="KEGG" id="vg:40097285"/>
<proteinExistence type="predicted"/>
<protein>
    <submittedName>
        <fullName evidence="1">Uncharacterized protein</fullName>
    </submittedName>
</protein>
<dbReference type="GeneID" id="40097285"/>
<dbReference type="OrthoDB" id="26156at10239"/>
<keyword evidence="2" id="KW-1185">Reference proteome</keyword>
<dbReference type="Proteomes" id="UP000241842">
    <property type="component" value="Segment"/>
</dbReference>
<name>A0A2H4PRL7_9CAUD</name>